<dbReference type="SMART" id="SM00387">
    <property type="entry name" value="HATPase_c"/>
    <property type="match status" value="1"/>
</dbReference>
<evidence type="ECO:0000259" key="10">
    <source>
        <dbReference type="PROSITE" id="PS50885"/>
    </source>
</evidence>
<evidence type="ECO:0000313" key="12">
    <source>
        <dbReference type="Proteomes" id="UP000501367"/>
    </source>
</evidence>
<dbReference type="InterPro" id="IPR003594">
    <property type="entry name" value="HATPase_dom"/>
</dbReference>
<reference evidence="11 12" key="1">
    <citation type="submission" date="2020-04" db="EMBL/GenBank/DDBJ databases">
        <authorList>
            <person name="Yao Y."/>
            <person name="He Z."/>
        </authorList>
    </citation>
    <scope>NUCLEOTIDE SEQUENCE [LARGE SCALE GENOMIC DNA]</scope>
    <source>
        <strain evidence="11 12">CY-1</strain>
    </source>
</reference>
<accession>A0AAE6ZXL0</accession>
<keyword evidence="5" id="KW-0808">Transferase</keyword>
<dbReference type="PROSITE" id="PS50109">
    <property type="entry name" value="HIS_KIN"/>
    <property type="match status" value="1"/>
</dbReference>
<dbReference type="GeneID" id="72196002"/>
<dbReference type="InterPro" id="IPR050482">
    <property type="entry name" value="Sensor_HK_TwoCompSys"/>
</dbReference>
<feature type="transmembrane region" description="Helical" evidence="8">
    <location>
        <begin position="7"/>
        <end position="27"/>
    </location>
</feature>
<dbReference type="GO" id="GO:0046983">
    <property type="term" value="F:protein dimerization activity"/>
    <property type="evidence" value="ECO:0007669"/>
    <property type="project" value="InterPro"/>
</dbReference>
<dbReference type="CDD" id="cd06225">
    <property type="entry name" value="HAMP"/>
    <property type="match status" value="1"/>
</dbReference>
<gene>
    <name evidence="11" type="ORF">HGP31_20550</name>
</gene>
<dbReference type="Gene3D" id="1.20.5.1930">
    <property type="match status" value="1"/>
</dbReference>
<dbReference type="InterPro" id="IPR036890">
    <property type="entry name" value="HATPase_C_sf"/>
</dbReference>
<dbReference type="GO" id="GO:0000155">
    <property type="term" value="F:phosphorelay sensor kinase activity"/>
    <property type="evidence" value="ECO:0007669"/>
    <property type="project" value="InterPro"/>
</dbReference>
<dbReference type="SMART" id="SM00304">
    <property type="entry name" value="HAMP"/>
    <property type="match status" value="1"/>
</dbReference>
<dbReference type="CDD" id="cd16917">
    <property type="entry name" value="HATPase_UhpB-NarQ-NarX-like"/>
    <property type="match status" value="1"/>
</dbReference>
<evidence type="ECO:0000259" key="9">
    <source>
        <dbReference type="PROSITE" id="PS50109"/>
    </source>
</evidence>
<dbReference type="PANTHER" id="PTHR24421:SF58">
    <property type="entry name" value="SIGNAL TRANSDUCTION HISTIDINE-PROTEIN KINASE_PHOSPHATASE UHPB"/>
    <property type="match status" value="1"/>
</dbReference>
<keyword evidence="6 11" id="KW-0418">Kinase</keyword>
<evidence type="ECO:0000256" key="7">
    <source>
        <dbReference type="ARBA" id="ARBA00023012"/>
    </source>
</evidence>
<keyword evidence="4" id="KW-0597">Phosphoprotein</keyword>
<feature type="domain" description="HAMP" evidence="10">
    <location>
        <begin position="156"/>
        <end position="208"/>
    </location>
</feature>
<dbReference type="RefSeq" id="WP_168758548.1">
    <property type="nucleotide sequence ID" value="NZ_CP051487.1"/>
</dbReference>
<dbReference type="GO" id="GO:0016020">
    <property type="term" value="C:membrane"/>
    <property type="evidence" value="ECO:0007669"/>
    <property type="project" value="UniProtKB-SubCell"/>
</dbReference>
<dbReference type="PANTHER" id="PTHR24421">
    <property type="entry name" value="NITRATE/NITRITE SENSOR PROTEIN NARX-RELATED"/>
    <property type="match status" value="1"/>
</dbReference>
<keyword evidence="7" id="KW-0902">Two-component regulatory system</keyword>
<dbReference type="Proteomes" id="UP000501367">
    <property type="component" value="Chromosome"/>
</dbReference>
<sequence length="420" mass="47097">MSALWRINLWVCGFFALVTLACMTLLVHQALQDVERELQSAEAVVEYLSETAERDPISLQPRLTQGLRHVRVRWLGPEEQPPLAVQSGLDAWLGRLLFAEVRHGARILALADGRRVQIALDPRDEIDEVWDSVQQLLSLCAMALVVSLLTIRWAVRRGMGLLDELLRAFQQVCAGQLTVRLRPEGGPEARQLATHFNRMTDALEQAGSDNARLTQALLAVQEQERTQLAQTLHDDLGQYLAGIRAQACLLRLAADQPQTVERTMRELEHNCEHLQQGFRALVHNLYPVVLQHLPLAEAITLLVEQWQGRQGIDCRLRLSAQLPALSGPDKTHLYRLLQEALTNITRHADASQVRVRLQHHGARLRLLVRDNGRGAEQPQRPGVGLYSMRERARSLGAELRIISQPGAGWALTLSVPLEVS</sequence>
<dbReference type="EMBL" id="CP051487">
    <property type="protein sequence ID" value="QJC80598.1"/>
    <property type="molecule type" value="Genomic_DNA"/>
</dbReference>
<name>A0AAE6ZXL0_9PSED</name>
<keyword evidence="8" id="KW-0472">Membrane</keyword>
<evidence type="ECO:0000256" key="4">
    <source>
        <dbReference type="ARBA" id="ARBA00022553"/>
    </source>
</evidence>
<evidence type="ECO:0000313" key="11">
    <source>
        <dbReference type="EMBL" id="QJC80598.1"/>
    </source>
</evidence>
<dbReference type="InterPro" id="IPR005467">
    <property type="entry name" value="His_kinase_dom"/>
</dbReference>
<organism evidence="11 12">
    <name type="scientific">Pseudomonas umsongensis</name>
    <dbReference type="NCBI Taxonomy" id="198618"/>
    <lineage>
        <taxon>Bacteria</taxon>
        <taxon>Pseudomonadati</taxon>
        <taxon>Pseudomonadota</taxon>
        <taxon>Gammaproteobacteria</taxon>
        <taxon>Pseudomonadales</taxon>
        <taxon>Pseudomonadaceae</taxon>
        <taxon>Pseudomonas</taxon>
    </lineage>
</organism>
<dbReference type="PROSITE" id="PS51257">
    <property type="entry name" value="PROKAR_LIPOPROTEIN"/>
    <property type="match status" value="1"/>
</dbReference>
<feature type="domain" description="Histidine kinase" evidence="9">
    <location>
        <begin position="231"/>
        <end position="419"/>
    </location>
</feature>
<dbReference type="Pfam" id="PF00672">
    <property type="entry name" value="HAMP"/>
    <property type="match status" value="1"/>
</dbReference>
<evidence type="ECO:0000256" key="1">
    <source>
        <dbReference type="ARBA" id="ARBA00000085"/>
    </source>
</evidence>
<protein>
    <recommendedName>
        <fullName evidence="3">histidine kinase</fullName>
        <ecNumber evidence="3">2.7.13.3</ecNumber>
    </recommendedName>
</protein>
<keyword evidence="8" id="KW-1133">Transmembrane helix</keyword>
<dbReference type="AlphaFoldDB" id="A0AAE6ZXL0"/>
<evidence type="ECO:0000256" key="3">
    <source>
        <dbReference type="ARBA" id="ARBA00012438"/>
    </source>
</evidence>
<dbReference type="InterPro" id="IPR003660">
    <property type="entry name" value="HAMP_dom"/>
</dbReference>
<comment type="catalytic activity">
    <reaction evidence="1">
        <text>ATP + protein L-histidine = ADP + protein N-phospho-L-histidine.</text>
        <dbReference type="EC" id="2.7.13.3"/>
    </reaction>
</comment>
<evidence type="ECO:0000256" key="5">
    <source>
        <dbReference type="ARBA" id="ARBA00022679"/>
    </source>
</evidence>
<dbReference type="KEGG" id="pum:HGP31_20550"/>
<evidence type="ECO:0000256" key="2">
    <source>
        <dbReference type="ARBA" id="ARBA00004370"/>
    </source>
</evidence>
<dbReference type="InterPro" id="IPR011712">
    <property type="entry name" value="Sig_transdc_His_kin_sub3_dim/P"/>
</dbReference>
<dbReference type="Pfam" id="PF07730">
    <property type="entry name" value="HisKA_3"/>
    <property type="match status" value="1"/>
</dbReference>
<proteinExistence type="predicted"/>
<dbReference type="EC" id="2.7.13.3" evidence="3"/>
<dbReference type="Gene3D" id="6.10.340.10">
    <property type="match status" value="1"/>
</dbReference>
<comment type="subcellular location">
    <subcellularLocation>
        <location evidence="2">Membrane</location>
    </subcellularLocation>
</comment>
<dbReference type="Pfam" id="PF02518">
    <property type="entry name" value="HATPase_c"/>
    <property type="match status" value="1"/>
</dbReference>
<dbReference type="Gene3D" id="3.30.565.10">
    <property type="entry name" value="Histidine kinase-like ATPase, C-terminal domain"/>
    <property type="match status" value="1"/>
</dbReference>
<evidence type="ECO:0000256" key="6">
    <source>
        <dbReference type="ARBA" id="ARBA00022777"/>
    </source>
</evidence>
<dbReference type="PROSITE" id="PS50885">
    <property type="entry name" value="HAMP"/>
    <property type="match status" value="1"/>
</dbReference>
<keyword evidence="8" id="KW-0812">Transmembrane</keyword>
<evidence type="ECO:0000256" key="8">
    <source>
        <dbReference type="SAM" id="Phobius"/>
    </source>
</evidence>
<dbReference type="SUPFAM" id="SSF55874">
    <property type="entry name" value="ATPase domain of HSP90 chaperone/DNA topoisomerase II/histidine kinase"/>
    <property type="match status" value="1"/>
</dbReference>